<evidence type="ECO:0000256" key="2">
    <source>
        <dbReference type="ARBA" id="ARBA00006671"/>
    </source>
</evidence>
<dbReference type="InterPro" id="IPR050263">
    <property type="entry name" value="Bact_Fimbrial_Adh_Pro"/>
</dbReference>
<dbReference type="OrthoDB" id="8582771at2"/>
<feature type="signal peptide" evidence="5">
    <location>
        <begin position="1"/>
        <end position="23"/>
    </location>
</feature>
<dbReference type="InterPro" id="IPR000259">
    <property type="entry name" value="Adhesion_dom_fimbrial"/>
</dbReference>
<sequence>MMSKAFLRGLLFCCLAAVPSTRAATGFCNTTGGPKIFNVDASATVTNPDDNQSGKTFTERFGSSENYSAHCDCDDSDTNKEPHPGVYYKSEYLAPTRQYGSSSFIRVNDNIDMAAAINIANVGDVNVPFTDIWNKKNNGCSLNSFTTGQSGSLTFRINKPFLGQVTIPQMAVAAIYGTVRPGQYSSEPMSKVYVQGTITVPQSCEINSGEIITVDFGTLLASTFTTRGHKPDGFVDKKTAIAYVCKNISDSVTLTMTFSGAAAEGMPEALATSNPDVGVLIKNDSEQVIAVNTGELPMPLESSADISQRTGAVDILTAPVNLSGKTPQNGEFSGSASITVNIR</sequence>
<dbReference type="Pfam" id="PF00419">
    <property type="entry name" value="Fimbrial"/>
    <property type="match status" value="1"/>
</dbReference>
<evidence type="ECO:0000256" key="4">
    <source>
        <dbReference type="ARBA" id="ARBA00023263"/>
    </source>
</evidence>
<gene>
    <name evidence="7" type="ORF">AUN14_20330</name>
</gene>
<proteinExistence type="inferred from homology"/>
<dbReference type="GO" id="GO:0009289">
    <property type="term" value="C:pilus"/>
    <property type="evidence" value="ECO:0007669"/>
    <property type="project" value="UniProtKB-SubCell"/>
</dbReference>
<dbReference type="RefSeq" id="WP_108695707.1">
    <property type="nucleotide sequence ID" value="NZ_JABWGS010000004.1"/>
</dbReference>
<dbReference type="InterPro" id="IPR008966">
    <property type="entry name" value="Adhesion_dom_sf"/>
</dbReference>
<feature type="chain" id="PRO_5015605588" evidence="5">
    <location>
        <begin position="24"/>
        <end position="343"/>
    </location>
</feature>
<protein>
    <submittedName>
        <fullName evidence="7">Fimbrial protein</fullName>
    </submittedName>
</protein>
<reference evidence="7 8" key="1">
    <citation type="submission" date="2016-12" db="EMBL/GenBank/DDBJ databases">
        <title>Analysis of the Molecular Diversity Among Cronobacter Species Isolated from Filth Flies Using a Pan Genomic DNA Microarray.</title>
        <authorList>
            <person name="Pava-Ripoll M."/>
            <person name="Tall B."/>
            <person name="Farber J."/>
            <person name="Fanning S."/>
            <person name="Lehner A."/>
            <person name="Stephan R."/>
            <person name="Pagotto F."/>
            <person name="Iverson C."/>
            <person name="Ziobro G."/>
            <person name="Miller A."/>
            <person name="Pearson R."/>
            <person name="Yan Q."/>
            <person name="Kim M."/>
            <person name="Jeong S."/>
            <person name="Park J."/>
            <person name="Jun S."/>
            <person name="Choi H."/>
            <person name="Chung T."/>
            <person name="Yoo Y."/>
            <person name="Park E."/>
            <person name="Hwang S."/>
            <person name="Lee B."/>
            <person name="Sathyamoorthy V."/>
            <person name="Carter L."/>
            <person name="Mammel M."/>
            <person name="Jackson S."/>
            <person name="Kothary M."/>
            <person name="Patel I."/>
            <person name="Grim C."/>
            <person name="Gopinath G."/>
            <person name="Gangiredla J."/>
            <person name="Chase H."/>
        </authorList>
    </citation>
    <scope>NUCLEOTIDE SEQUENCE [LARGE SCALE GENOMIC DNA]</scope>
    <source>
        <strain evidence="7 8">MOD1-Md1s</strain>
    </source>
</reference>
<dbReference type="PANTHER" id="PTHR33420">
    <property type="entry name" value="FIMBRIAL SUBUNIT ELFA-RELATED"/>
    <property type="match status" value="1"/>
</dbReference>
<keyword evidence="3 5" id="KW-0732">Signal</keyword>
<name>A0A2T7AJ91_9ENTR</name>
<accession>A0A2T7AJ91</accession>
<comment type="caution">
    <text evidence="7">The sequence shown here is derived from an EMBL/GenBank/DDBJ whole genome shotgun (WGS) entry which is preliminary data.</text>
</comment>
<feature type="domain" description="Fimbrial-type adhesion" evidence="6">
    <location>
        <begin position="193"/>
        <end position="342"/>
    </location>
</feature>
<dbReference type="Proteomes" id="UP000244378">
    <property type="component" value="Unassembled WGS sequence"/>
</dbReference>
<dbReference type="GeneID" id="92213570"/>
<dbReference type="Gene3D" id="2.60.40.1090">
    <property type="entry name" value="Fimbrial-type adhesion domain"/>
    <property type="match status" value="1"/>
</dbReference>
<dbReference type="PANTHER" id="PTHR33420:SF31">
    <property type="entry name" value="TYPE 1 FIMBRIN D-MANNOSE SPECIFIC ADHESIN"/>
    <property type="match status" value="1"/>
</dbReference>
<dbReference type="GO" id="GO:0043709">
    <property type="term" value="P:cell adhesion involved in single-species biofilm formation"/>
    <property type="evidence" value="ECO:0007669"/>
    <property type="project" value="TreeGrafter"/>
</dbReference>
<dbReference type="InterPro" id="IPR036937">
    <property type="entry name" value="Adhesion_dom_fimbrial_sf"/>
</dbReference>
<dbReference type="SUPFAM" id="SSF49401">
    <property type="entry name" value="Bacterial adhesins"/>
    <property type="match status" value="1"/>
</dbReference>
<evidence type="ECO:0000256" key="3">
    <source>
        <dbReference type="ARBA" id="ARBA00022729"/>
    </source>
</evidence>
<evidence type="ECO:0000259" key="6">
    <source>
        <dbReference type="Pfam" id="PF00419"/>
    </source>
</evidence>
<evidence type="ECO:0000256" key="5">
    <source>
        <dbReference type="SAM" id="SignalP"/>
    </source>
</evidence>
<evidence type="ECO:0000313" key="7">
    <source>
        <dbReference type="EMBL" id="PUX08283.1"/>
    </source>
</evidence>
<evidence type="ECO:0000256" key="1">
    <source>
        <dbReference type="ARBA" id="ARBA00004561"/>
    </source>
</evidence>
<comment type="subcellular location">
    <subcellularLocation>
        <location evidence="1">Fimbrium</location>
    </subcellularLocation>
</comment>
<comment type="similarity">
    <text evidence="2">Belongs to the fimbrial protein family.</text>
</comment>
<evidence type="ECO:0000313" key="8">
    <source>
        <dbReference type="Proteomes" id="UP000244378"/>
    </source>
</evidence>
<dbReference type="AlphaFoldDB" id="A0A2T7AJ91"/>
<dbReference type="EMBL" id="MSAE01000055">
    <property type="protein sequence ID" value="PUX08283.1"/>
    <property type="molecule type" value="Genomic_DNA"/>
</dbReference>
<keyword evidence="4" id="KW-0281">Fimbrium</keyword>
<organism evidence="7 8">
    <name type="scientific">Cronobacter muytjensii</name>
    <dbReference type="NCBI Taxonomy" id="413501"/>
    <lineage>
        <taxon>Bacteria</taxon>
        <taxon>Pseudomonadati</taxon>
        <taxon>Pseudomonadota</taxon>
        <taxon>Gammaproteobacteria</taxon>
        <taxon>Enterobacterales</taxon>
        <taxon>Enterobacteriaceae</taxon>
        <taxon>Cronobacter</taxon>
    </lineage>
</organism>